<dbReference type="InterPro" id="IPR029021">
    <property type="entry name" value="Prot-tyrosine_phosphatase-like"/>
</dbReference>
<dbReference type="PROSITE" id="PS50054">
    <property type="entry name" value="TYR_PHOSPHATASE_DUAL"/>
    <property type="match status" value="1"/>
</dbReference>
<evidence type="ECO:0000256" key="6">
    <source>
        <dbReference type="SAM" id="MobiDB-lite"/>
    </source>
</evidence>
<reference evidence="9" key="1">
    <citation type="submission" date="2015-09" db="EMBL/GenBank/DDBJ databases">
        <title>Scylla olivacea transcriptome.</title>
        <authorList>
            <person name="Ikhwanuddin M."/>
        </authorList>
    </citation>
    <scope>NUCLEOTIDE SEQUENCE</scope>
</reference>
<dbReference type="SMART" id="SM00195">
    <property type="entry name" value="DSPc"/>
    <property type="match status" value="1"/>
</dbReference>
<sequence length="203" mass="22562">MSSLAQQLSAKRGSLRHTQTQVTTPDGHSRLEELFSDGTCKVTSVSSSNPGFVVDTKPDLRYTFILNKVILGSQDVAHDLDILTNNKVTHILNVATGVINLFEGWFTYKTKEAFDTPSFRIIDILDECCDYIHSAVVSGGCVLVHCNAGVSRAASIVMAYLMRHYGMSFDEAFRFVKSKRSFVRPNEGFVKQLKEYEAVLANV</sequence>
<dbReference type="FunFam" id="3.90.190.10:FF:000004">
    <property type="entry name" value="Protein phosphatase Slingshot homolog 2"/>
    <property type="match status" value="1"/>
</dbReference>
<keyword evidence="4" id="KW-0904">Protein phosphatase</keyword>
<evidence type="ECO:0000256" key="5">
    <source>
        <dbReference type="ARBA" id="ARBA00048336"/>
    </source>
</evidence>
<feature type="domain" description="Tyrosine specific protein phosphatases" evidence="8">
    <location>
        <begin position="119"/>
        <end position="180"/>
    </location>
</feature>
<dbReference type="AlphaFoldDB" id="A0A0N7ZAC8"/>
<dbReference type="CDD" id="cd14498">
    <property type="entry name" value="DSP"/>
    <property type="match status" value="1"/>
</dbReference>
<comment type="similarity">
    <text evidence="1">Belongs to the protein-tyrosine phosphatase family.</text>
</comment>
<evidence type="ECO:0000256" key="1">
    <source>
        <dbReference type="ARBA" id="ARBA00009580"/>
    </source>
</evidence>
<dbReference type="InterPro" id="IPR000340">
    <property type="entry name" value="Dual-sp_phosphatase_cat-dom"/>
</dbReference>
<dbReference type="EMBL" id="GDRN01100820">
    <property type="protein sequence ID" value="JAI58489.1"/>
    <property type="molecule type" value="Transcribed_RNA"/>
</dbReference>
<evidence type="ECO:0000256" key="3">
    <source>
        <dbReference type="ARBA" id="ARBA00022801"/>
    </source>
</evidence>
<dbReference type="InterPro" id="IPR000387">
    <property type="entry name" value="Tyr_Pase_dom"/>
</dbReference>
<dbReference type="Gene3D" id="3.90.190.10">
    <property type="entry name" value="Protein tyrosine phosphatase superfamily"/>
    <property type="match status" value="1"/>
</dbReference>
<evidence type="ECO:0000256" key="2">
    <source>
        <dbReference type="ARBA" id="ARBA00013081"/>
    </source>
</evidence>
<dbReference type="PROSITE" id="PS50056">
    <property type="entry name" value="TYR_PHOSPHATASE_2"/>
    <property type="match status" value="1"/>
</dbReference>
<dbReference type="PANTHER" id="PTHR46377">
    <property type="entry name" value="DUAL SPECIFICITY PROTEIN PHOSPHATASE 19"/>
    <property type="match status" value="1"/>
</dbReference>
<dbReference type="EC" id="3.1.3.16" evidence="2"/>
<name>A0A0N7ZAC8_SCYOL</name>
<feature type="compositionally biased region" description="Polar residues" evidence="6">
    <location>
        <begin position="16"/>
        <end position="26"/>
    </location>
</feature>
<feature type="region of interest" description="Disordered" evidence="6">
    <location>
        <begin position="8"/>
        <end position="27"/>
    </location>
</feature>
<keyword evidence="3" id="KW-0378">Hydrolase</keyword>
<proteinExistence type="inferred from homology"/>
<dbReference type="SUPFAM" id="SSF52799">
    <property type="entry name" value="(Phosphotyrosine protein) phosphatases II"/>
    <property type="match status" value="1"/>
</dbReference>
<organism evidence="9">
    <name type="scientific">Scylla olivacea</name>
    <name type="common">Orange mud crab</name>
    <name type="synonym">Cancer olivacea</name>
    <dbReference type="NCBI Taxonomy" id="85551"/>
    <lineage>
        <taxon>Eukaryota</taxon>
        <taxon>Metazoa</taxon>
        <taxon>Ecdysozoa</taxon>
        <taxon>Arthropoda</taxon>
        <taxon>Crustacea</taxon>
        <taxon>Multicrustacea</taxon>
        <taxon>Malacostraca</taxon>
        <taxon>Eumalacostraca</taxon>
        <taxon>Eucarida</taxon>
        <taxon>Decapoda</taxon>
        <taxon>Pleocyemata</taxon>
        <taxon>Brachyura</taxon>
        <taxon>Eubrachyura</taxon>
        <taxon>Portunoidea</taxon>
        <taxon>Portunidae</taxon>
        <taxon>Portuninae</taxon>
        <taxon>Scylla</taxon>
    </lineage>
</organism>
<accession>A0A0N7ZAC8</accession>
<evidence type="ECO:0000259" key="8">
    <source>
        <dbReference type="PROSITE" id="PS50056"/>
    </source>
</evidence>
<dbReference type="EMBL" id="GDRN01100821">
    <property type="protein sequence ID" value="JAI58488.1"/>
    <property type="molecule type" value="Transcribed_RNA"/>
</dbReference>
<protein>
    <recommendedName>
        <fullName evidence="2">protein-serine/threonine phosphatase</fullName>
        <ecNumber evidence="2">3.1.3.16</ecNumber>
    </recommendedName>
</protein>
<dbReference type="GO" id="GO:0004722">
    <property type="term" value="F:protein serine/threonine phosphatase activity"/>
    <property type="evidence" value="ECO:0007669"/>
    <property type="project" value="UniProtKB-EC"/>
</dbReference>
<dbReference type="InterPro" id="IPR020422">
    <property type="entry name" value="TYR_PHOSPHATASE_DUAL_dom"/>
</dbReference>
<dbReference type="GO" id="GO:0005737">
    <property type="term" value="C:cytoplasm"/>
    <property type="evidence" value="ECO:0007669"/>
    <property type="project" value="TreeGrafter"/>
</dbReference>
<evidence type="ECO:0000259" key="7">
    <source>
        <dbReference type="PROSITE" id="PS50054"/>
    </source>
</evidence>
<dbReference type="GO" id="GO:0008579">
    <property type="term" value="F:JUN kinase phosphatase activity"/>
    <property type="evidence" value="ECO:0007669"/>
    <property type="project" value="TreeGrafter"/>
</dbReference>
<dbReference type="PANTHER" id="PTHR46377:SF1">
    <property type="entry name" value="DUAL SPECIFICITY PROTEIN PHOSPHATASE 19"/>
    <property type="match status" value="1"/>
</dbReference>
<evidence type="ECO:0000256" key="4">
    <source>
        <dbReference type="ARBA" id="ARBA00022912"/>
    </source>
</evidence>
<evidence type="ECO:0000313" key="9">
    <source>
        <dbReference type="EMBL" id="JAI58488.1"/>
    </source>
</evidence>
<comment type="catalytic activity">
    <reaction evidence="5">
        <text>O-phospho-L-threonyl-[protein] + H2O = L-threonyl-[protein] + phosphate</text>
        <dbReference type="Rhea" id="RHEA:47004"/>
        <dbReference type="Rhea" id="RHEA-COMP:11060"/>
        <dbReference type="Rhea" id="RHEA-COMP:11605"/>
        <dbReference type="ChEBI" id="CHEBI:15377"/>
        <dbReference type="ChEBI" id="CHEBI:30013"/>
        <dbReference type="ChEBI" id="CHEBI:43474"/>
        <dbReference type="ChEBI" id="CHEBI:61977"/>
        <dbReference type="EC" id="3.1.3.16"/>
    </reaction>
</comment>
<dbReference type="Pfam" id="PF00782">
    <property type="entry name" value="DSPc"/>
    <property type="match status" value="1"/>
</dbReference>
<feature type="domain" description="Tyrosine-protein phosphatase" evidence="7">
    <location>
        <begin position="61"/>
        <end position="202"/>
    </location>
</feature>